<comment type="caution">
    <text evidence="2">The sequence shown here is derived from an EMBL/GenBank/DDBJ whole genome shotgun (WGS) entry which is preliminary data.</text>
</comment>
<dbReference type="InterPro" id="IPR035990">
    <property type="entry name" value="TIM_sf"/>
</dbReference>
<dbReference type="InterPro" id="IPR020861">
    <property type="entry name" value="Triosephosphate_isomerase_AS"/>
</dbReference>
<dbReference type="Pfam" id="PF00121">
    <property type="entry name" value="TIM"/>
    <property type="match status" value="1"/>
</dbReference>
<dbReference type="InterPro" id="IPR013785">
    <property type="entry name" value="Aldolase_TIM"/>
</dbReference>
<evidence type="ECO:0000256" key="1">
    <source>
        <dbReference type="ARBA" id="ARBA00023235"/>
    </source>
</evidence>
<dbReference type="GO" id="GO:0005829">
    <property type="term" value="C:cytosol"/>
    <property type="evidence" value="ECO:0007669"/>
    <property type="project" value="TreeGrafter"/>
</dbReference>
<reference evidence="2" key="1">
    <citation type="journal article" date="2014" name="Front. Microbiol.">
        <title>High frequency of phylogenetically diverse reductive dehalogenase-homologous genes in deep subseafloor sedimentary metagenomes.</title>
        <authorList>
            <person name="Kawai M."/>
            <person name="Futagami T."/>
            <person name="Toyoda A."/>
            <person name="Takaki Y."/>
            <person name="Nishi S."/>
            <person name="Hori S."/>
            <person name="Arai W."/>
            <person name="Tsubouchi T."/>
            <person name="Morono Y."/>
            <person name="Uchiyama I."/>
            <person name="Ito T."/>
            <person name="Fujiyama A."/>
            <person name="Inagaki F."/>
            <person name="Takami H."/>
        </authorList>
    </citation>
    <scope>NUCLEOTIDE SEQUENCE</scope>
    <source>
        <strain evidence="2">Expedition CK06-06</strain>
    </source>
</reference>
<dbReference type="Gene3D" id="3.20.20.70">
    <property type="entry name" value="Aldolase class I"/>
    <property type="match status" value="1"/>
</dbReference>
<dbReference type="EMBL" id="BART01005790">
    <property type="protein sequence ID" value="GAG54066.1"/>
    <property type="molecule type" value="Genomic_DNA"/>
</dbReference>
<dbReference type="SUPFAM" id="SSF51351">
    <property type="entry name" value="Triosephosphate isomerase (TIM)"/>
    <property type="match status" value="1"/>
</dbReference>
<accession>X1A195</accession>
<dbReference type="NCBIfam" id="NF003302">
    <property type="entry name" value="PRK04302.1"/>
    <property type="match status" value="1"/>
</dbReference>
<dbReference type="GO" id="GO:0046166">
    <property type="term" value="P:glyceraldehyde-3-phosphate biosynthetic process"/>
    <property type="evidence" value="ECO:0007669"/>
    <property type="project" value="TreeGrafter"/>
</dbReference>
<dbReference type="GO" id="GO:0006094">
    <property type="term" value="P:gluconeogenesis"/>
    <property type="evidence" value="ECO:0007669"/>
    <property type="project" value="TreeGrafter"/>
</dbReference>
<dbReference type="NCBIfam" id="TIGR00419">
    <property type="entry name" value="tim"/>
    <property type="match status" value="1"/>
</dbReference>
<dbReference type="CDD" id="cd00311">
    <property type="entry name" value="TIM"/>
    <property type="match status" value="1"/>
</dbReference>
<gene>
    <name evidence="2" type="ORF">S01H4_13119</name>
</gene>
<dbReference type="PANTHER" id="PTHR21139">
    <property type="entry name" value="TRIOSEPHOSPHATE ISOMERASE"/>
    <property type="match status" value="1"/>
</dbReference>
<organism evidence="2">
    <name type="scientific">marine sediment metagenome</name>
    <dbReference type="NCBI Taxonomy" id="412755"/>
    <lineage>
        <taxon>unclassified sequences</taxon>
        <taxon>metagenomes</taxon>
        <taxon>ecological metagenomes</taxon>
    </lineage>
</organism>
<protein>
    <recommendedName>
        <fullName evidence="3">Triosephosphate isomerase</fullName>
    </recommendedName>
</protein>
<feature type="non-terminal residue" evidence="2">
    <location>
        <position position="185"/>
    </location>
</feature>
<dbReference type="PROSITE" id="PS00171">
    <property type="entry name" value="TIM_1"/>
    <property type="match status" value="1"/>
</dbReference>
<dbReference type="GO" id="GO:0019563">
    <property type="term" value="P:glycerol catabolic process"/>
    <property type="evidence" value="ECO:0007669"/>
    <property type="project" value="TreeGrafter"/>
</dbReference>
<dbReference type="PROSITE" id="PS51440">
    <property type="entry name" value="TIM_2"/>
    <property type="match status" value="1"/>
</dbReference>
<evidence type="ECO:0008006" key="3">
    <source>
        <dbReference type="Google" id="ProtNLM"/>
    </source>
</evidence>
<dbReference type="GO" id="GO:0006096">
    <property type="term" value="P:glycolytic process"/>
    <property type="evidence" value="ECO:0007669"/>
    <property type="project" value="TreeGrafter"/>
</dbReference>
<sequence length="185" mass="19637">MANIKTPVVIINLKTYPQATGEKAVLLAQICEKVSNQYDVPIVVAPQIPDIFRVAKAVEIPVFSQHMDAGEPGRFTGHSLGETLVEAGCAGTLLNHSEKRMVLADIDASIDKSHKLNLYAVVCTNNILVSVAAATMNPWAVAVEPPELIGSGISVSQAQPEIISGTVEKIREVNKDVVILCGAGI</sequence>
<dbReference type="GO" id="GO:0004807">
    <property type="term" value="F:triose-phosphate isomerase activity"/>
    <property type="evidence" value="ECO:0007669"/>
    <property type="project" value="InterPro"/>
</dbReference>
<dbReference type="PANTHER" id="PTHR21139:SF42">
    <property type="entry name" value="TRIOSEPHOSPHATE ISOMERASE"/>
    <property type="match status" value="1"/>
</dbReference>
<proteinExistence type="predicted"/>
<evidence type="ECO:0000313" key="2">
    <source>
        <dbReference type="EMBL" id="GAG54066.1"/>
    </source>
</evidence>
<keyword evidence="1" id="KW-0413">Isomerase</keyword>
<dbReference type="InterPro" id="IPR000652">
    <property type="entry name" value="Triosephosphate_isomerase"/>
</dbReference>
<name>X1A195_9ZZZZ</name>
<dbReference type="AlphaFoldDB" id="X1A195"/>